<evidence type="ECO:0000313" key="1">
    <source>
        <dbReference type="EMBL" id="MDF8265887.1"/>
    </source>
</evidence>
<name>A0ABT6CC58_9MICO</name>
<organism evidence="1 2">
    <name type="scientific">Luteipulveratus flavus</name>
    <dbReference type="NCBI Taxonomy" id="3031728"/>
    <lineage>
        <taxon>Bacteria</taxon>
        <taxon>Bacillati</taxon>
        <taxon>Actinomycetota</taxon>
        <taxon>Actinomycetes</taxon>
        <taxon>Micrococcales</taxon>
        <taxon>Dermacoccaceae</taxon>
        <taxon>Luteipulveratus</taxon>
    </lineage>
</organism>
<reference evidence="1 2" key="1">
    <citation type="submission" date="2023-03" db="EMBL/GenBank/DDBJ databases">
        <title>YIM 133296 draft genome.</title>
        <authorList>
            <person name="Xiong L."/>
        </authorList>
    </citation>
    <scope>NUCLEOTIDE SEQUENCE [LARGE SCALE GENOMIC DNA]</scope>
    <source>
        <strain evidence="1 2">YIM 133296</strain>
    </source>
</reference>
<keyword evidence="2" id="KW-1185">Reference proteome</keyword>
<comment type="caution">
    <text evidence="1">The sequence shown here is derived from an EMBL/GenBank/DDBJ whole genome shotgun (WGS) entry which is preliminary data.</text>
</comment>
<dbReference type="EMBL" id="JAROAV010000043">
    <property type="protein sequence ID" value="MDF8265887.1"/>
    <property type="molecule type" value="Genomic_DNA"/>
</dbReference>
<gene>
    <name evidence="1" type="ORF">P4R38_16690</name>
</gene>
<accession>A0ABT6CC58</accession>
<evidence type="ECO:0000313" key="2">
    <source>
        <dbReference type="Proteomes" id="UP001528912"/>
    </source>
</evidence>
<sequence>MPDDSSEVLDEVIGRIGTASGRLGGATGVLLGGAEDAGDRTASGADGLGVGVAGPGVSGPWDVLVAGGRVLDAAVSADWFPHPAIVPTVRGTTRAASRRAWCRDG</sequence>
<proteinExistence type="predicted"/>
<dbReference type="RefSeq" id="WP_277193148.1">
    <property type="nucleotide sequence ID" value="NZ_JAROAV010000043.1"/>
</dbReference>
<dbReference type="Proteomes" id="UP001528912">
    <property type="component" value="Unassembled WGS sequence"/>
</dbReference>
<protein>
    <submittedName>
        <fullName evidence="1">Uncharacterized protein</fullName>
    </submittedName>
</protein>